<comment type="caution">
    <text evidence="3">The sequence shown here is derived from an EMBL/GenBank/DDBJ whole genome shotgun (WGS) entry which is preliminary data.</text>
</comment>
<feature type="region of interest" description="Disordered" evidence="1">
    <location>
        <begin position="101"/>
        <end position="144"/>
    </location>
</feature>
<accession>A0ABT4KV28</accession>
<dbReference type="Proteomes" id="UP001144341">
    <property type="component" value="Unassembled WGS sequence"/>
</dbReference>
<dbReference type="InterPro" id="IPR025419">
    <property type="entry name" value="DUF4142"/>
</dbReference>
<evidence type="ECO:0000313" key="4">
    <source>
        <dbReference type="Proteomes" id="UP001144341"/>
    </source>
</evidence>
<name>A0ABT4KV28_9SPHI</name>
<proteinExistence type="predicted"/>
<keyword evidence="4" id="KW-1185">Reference proteome</keyword>
<feature type="domain" description="DUF4142" evidence="2">
    <location>
        <begin position="145"/>
        <end position="212"/>
    </location>
</feature>
<sequence>MKNQILYVLGVGILSFTVKVDAKSPSNFMFEKSNLKQNTDSTAVLISSAYVINTKQLELSGLAVKNANAKTKGLAKNLSDYFIKSNAKLRTFAKQKDIAMPMTKPQGGMRPDGRIDSAPENMRDTSRNEPGTGEAGNTGISGKSSVKPEVMQSILSLSKLKGSDFNKAYLNYLGNDINQLISLYGKLAQSTDTALKAFAQNQLSQLNNFTAQLK</sequence>
<evidence type="ECO:0000256" key="1">
    <source>
        <dbReference type="SAM" id="MobiDB-lite"/>
    </source>
</evidence>
<gene>
    <name evidence="3" type="ORF">O0931_04880</name>
</gene>
<organism evidence="3 4">
    <name type="scientific">Pedobacter rhodius</name>
    <dbReference type="NCBI Taxonomy" id="3004098"/>
    <lineage>
        <taxon>Bacteria</taxon>
        <taxon>Pseudomonadati</taxon>
        <taxon>Bacteroidota</taxon>
        <taxon>Sphingobacteriia</taxon>
        <taxon>Sphingobacteriales</taxon>
        <taxon>Sphingobacteriaceae</taxon>
        <taxon>Pedobacter</taxon>
    </lineage>
</organism>
<evidence type="ECO:0000313" key="3">
    <source>
        <dbReference type="EMBL" id="MCZ4222625.1"/>
    </source>
</evidence>
<dbReference type="EMBL" id="JAPWGL010000001">
    <property type="protein sequence ID" value="MCZ4222625.1"/>
    <property type="molecule type" value="Genomic_DNA"/>
</dbReference>
<protein>
    <submittedName>
        <fullName evidence="3">DUF4142 domain-containing protein</fullName>
    </submittedName>
</protein>
<reference evidence="3" key="1">
    <citation type="submission" date="2022-12" db="EMBL/GenBank/DDBJ databases">
        <title>Genome sequence of SJ11.</title>
        <authorList>
            <person name="Woo H."/>
        </authorList>
    </citation>
    <scope>NUCLEOTIDE SEQUENCE</scope>
    <source>
        <strain evidence="3">SJ11</strain>
    </source>
</reference>
<dbReference type="RefSeq" id="WP_269414425.1">
    <property type="nucleotide sequence ID" value="NZ_JAPWGL010000001.1"/>
</dbReference>
<evidence type="ECO:0000259" key="2">
    <source>
        <dbReference type="Pfam" id="PF13628"/>
    </source>
</evidence>
<dbReference type="Pfam" id="PF13628">
    <property type="entry name" value="DUF4142"/>
    <property type="match status" value="1"/>
</dbReference>
<feature type="compositionally biased region" description="Basic and acidic residues" evidence="1">
    <location>
        <begin position="111"/>
        <end position="127"/>
    </location>
</feature>